<evidence type="ECO:0000313" key="1">
    <source>
        <dbReference type="EMBL" id="CAB4603366.1"/>
    </source>
</evidence>
<organism evidence="1">
    <name type="scientific">freshwater metagenome</name>
    <dbReference type="NCBI Taxonomy" id="449393"/>
    <lineage>
        <taxon>unclassified sequences</taxon>
        <taxon>metagenomes</taxon>
        <taxon>ecological metagenomes</taxon>
    </lineage>
</organism>
<accession>A0A6J6GQD0</accession>
<dbReference type="SUPFAM" id="SSF51905">
    <property type="entry name" value="FAD/NAD(P)-binding domain"/>
    <property type="match status" value="2"/>
</dbReference>
<reference evidence="1" key="1">
    <citation type="submission" date="2020-05" db="EMBL/GenBank/DDBJ databases">
        <authorList>
            <person name="Chiriac C."/>
            <person name="Salcher M."/>
            <person name="Ghai R."/>
            <person name="Kavagutti S V."/>
        </authorList>
    </citation>
    <scope>NUCLEOTIDE SEQUENCE</scope>
</reference>
<dbReference type="Pfam" id="PF13738">
    <property type="entry name" value="Pyr_redox_3"/>
    <property type="match status" value="1"/>
</dbReference>
<dbReference type="InterPro" id="IPR036188">
    <property type="entry name" value="FAD/NAD-bd_sf"/>
</dbReference>
<dbReference type="AlphaFoldDB" id="A0A6J6GQD0"/>
<dbReference type="Gene3D" id="3.50.50.60">
    <property type="entry name" value="FAD/NAD(P)-binding domain"/>
    <property type="match status" value="2"/>
</dbReference>
<proteinExistence type="predicted"/>
<dbReference type="PANTHER" id="PTHR42877">
    <property type="entry name" value="L-ORNITHINE N(5)-MONOOXYGENASE-RELATED"/>
    <property type="match status" value="1"/>
</dbReference>
<gene>
    <name evidence="1" type="ORF">UFOPK1835_00589</name>
</gene>
<dbReference type="EMBL" id="CAEZUP010000016">
    <property type="protein sequence ID" value="CAB4603366.1"/>
    <property type="molecule type" value="Genomic_DNA"/>
</dbReference>
<dbReference type="PRINTS" id="PR00411">
    <property type="entry name" value="PNDRDTASEI"/>
</dbReference>
<dbReference type="PANTHER" id="PTHR42877:SF4">
    <property type="entry name" value="FAD_NAD(P)-BINDING DOMAIN-CONTAINING PROTEIN-RELATED"/>
    <property type="match status" value="1"/>
</dbReference>
<sequence length="626" mass="70992">MSVHVDAAFIRRAVEWSDLAALRIAIFQATGDPEIGKLGPVAKLDAADRQRLIDRCVALIERDLDTWSIRTPDDDEIYSLLEMVIGAPTPEGDFELRKGVLSFEDFPFYADWPSGESKTPDDFHVAIIGGGFNGIATAVQLTQLGIPYTLYERRTEMGGTWSINRYPDIRVDTLSASYEFSFEKDYPWTEYFARGPEVRGYLEHIAEKFGVTPNLKLGHDLVEARFDDAREIWQISLRRTDGSIETREVNAIVSAAGLFANPKYADFAGVENFGGLVIHPTQWPADLDLSDKRVAVIGNGSTGVQLLGRVAEMSKHVDVFQRTPQWISPRDKYGKHVEPEIRWLVDSMPAYWNWCRITSIMHLFNFHKDFLIADPAFEATGGRVTQISENVRAMLTEYIKTETGGRQDLIDKLIPDYAPMVRRPIVDNGWYRALTRDNVELVTADIVRFTETGIETADGVHHDVDVVVTATGFDIVKYLWPAEYFGRGGANLHERWDEESPMAYVGMMVPDFPNLFILYGPNSQPVSGGVALPAWYQMWAGFVARCLTTMIEQGNTTVEVTHEAFKDYNDRLVVESQNLIMVTEEASSRKNYYVNERGRMQVNAPWETCDYFRMTTYPDTDAIRFR</sequence>
<protein>
    <submittedName>
        <fullName evidence="1">Unannotated protein</fullName>
    </submittedName>
</protein>
<name>A0A6J6GQD0_9ZZZZ</name>
<dbReference type="InterPro" id="IPR051209">
    <property type="entry name" value="FAD-bind_Monooxygenase_sf"/>
</dbReference>